<dbReference type="Proteomes" id="UP001248819">
    <property type="component" value="Unassembled WGS sequence"/>
</dbReference>
<gene>
    <name evidence="2" type="ORF">RM529_07830</name>
</gene>
<dbReference type="InterPro" id="IPR035093">
    <property type="entry name" value="RelE/ParE_toxin_dom_sf"/>
</dbReference>
<comment type="caution">
    <text evidence="2">The sequence shown here is derived from an EMBL/GenBank/DDBJ whole genome shotgun (WGS) entry which is preliminary data.</text>
</comment>
<dbReference type="Pfam" id="PF05016">
    <property type="entry name" value="ParE_toxin"/>
    <property type="match status" value="1"/>
</dbReference>
<name>A0ABU3CUL8_9FLAO</name>
<keyword evidence="3" id="KW-1185">Reference proteome</keyword>
<organism evidence="2 3">
    <name type="scientific">Autumnicola edwardsiae</name>
    <dbReference type="NCBI Taxonomy" id="3075594"/>
    <lineage>
        <taxon>Bacteria</taxon>
        <taxon>Pseudomonadati</taxon>
        <taxon>Bacteroidota</taxon>
        <taxon>Flavobacteriia</taxon>
        <taxon>Flavobacteriales</taxon>
        <taxon>Flavobacteriaceae</taxon>
        <taxon>Autumnicola</taxon>
    </lineage>
</organism>
<evidence type="ECO:0000256" key="1">
    <source>
        <dbReference type="ARBA" id="ARBA00022649"/>
    </source>
</evidence>
<dbReference type="Gene3D" id="3.30.2310.20">
    <property type="entry name" value="RelE-like"/>
    <property type="match status" value="1"/>
</dbReference>
<evidence type="ECO:0000313" key="2">
    <source>
        <dbReference type="EMBL" id="MDT0650049.1"/>
    </source>
</evidence>
<evidence type="ECO:0000313" key="3">
    <source>
        <dbReference type="Proteomes" id="UP001248819"/>
    </source>
</evidence>
<accession>A0ABU3CUL8</accession>
<dbReference type="InterPro" id="IPR007712">
    <property type="entry name" value="RelE/ParE_toxin"/>
</dbReference>
<protein>
    <submittedName>
        <fullName evidence="2">Type II toxin-antitoxin system RelE/ParE family toxin</fullName>
    </submittedName>
</protein>
<dbReference type="EMBL" id="JAVRHP010000031">
    <property type="protein sequence ID" value="MDT0650049.1"/>
    <property type="molecule type" value="Genomic_DNA"/>
</dbReference>
<keyword evidence="1" id="KW-1277">Toxin-antitoxin system</keyword>
<dbReference type="RefSeq" id="WP_311484251.1">
    <property type="nucleotide sequence ID" value="NZ_JAVRHP010000031.1"/>
</dbReference>
<sequence>MSFKIRLFPRAEKEISEAVLWYENKQKGLSTVFIDKLDSTFRILKQNPHSFIRRNKFRQVQVEKSPYIIIYNIEENEIIIHSVFHTRQDPTKKP</sequence>
<reference evidence="2 3" key="1">
    <citation type="submission" date="2023-09" db="EMBL/GenBank/DDBJ databases">
        <authorList>
            <person name="Rey-Velasco X."/>
        </authorList>
    </citation>
    <scope>NUCLEOTIDE SEQUENCE [LARGE SCALE GENOMIC DNA]</scope>
    <source>
        <strain evidence="2 3">F297</strain>
    </source>
</reference>
<proteinExistence type="predicted"/>